<feature type="region of interest" description="Disordered" evidence="1">
    <location>
        <begin position="1"/>
        <end position="130"/>
    </location>
</feature>
<organism evidence="2 3">
    <name type="scientific">Daphnia magna</name>
    <dbReference type="NCBI Taxonomy" id="35525"/>
    <lineage>
        <taxon>Eukaryota</taxon>
        <taxon>Metazoa</taxon>
        <taxon>Ecdysozoa</taxon>
        <taxon>Arthropoda</taxon>
        <taxon>Crustacea</taxon>
        <taxon>Branchiopoda</taxon>
        <taxon>Diplostraca</taxon>
        <taxon>Cladocera</taxon>
        <taxon>Anomopoda</taxon>
        <taxon>Daphniidae</taxon>
        <taxon>Daphnia</taxon>
    </lineage>
</organism>
<feature type="compositionally biased region" description="Low complexity" evidence="1">
    <location>
        <begin position="93"/>
        <end position="102"/>
    </location>
</feature>
<accession>A0A164HLC3</accession>
<comment type="caution">
    <text evidence="2">The sequence shown here is derived from an EMBL/GenBank/DDBJ whole genome shotgun (WGS) entry which is preliminary data.</text>
</comment>
<sequence>TASTEVCGHHQRGPRRSARRRCGPLCGMHSQNPRTLAHHPNRSAGARLPGPRRPRPGDPQSRTARRHEPQHGDRAAPVQGSAPGRRLPVQPDAAQALQGRGAARPDQERPDGRPGRDRRGDPRGHARHAR</sequence>
<gene>
    <name evidence="2" type="ORF">APZ42_003356</name>
</gene>
<reference evidence="2 3" key="1">
    <citation type="submission" date="2016-03" db="EMBL/GenBank/DDBJ databases">
        <title>EvidentialGene: Evidence-directed Construction of Genes on Genomes.</title>
        <authorList>
            <person name="Gilbert D.G."/>
            <person name="Choi J.-H."/>
            <person name="Mockaitis K."/>
            <person name="Colbourne J."/>
            <person name="Pfrender M."/>
        </authorList>
    </citation>
    <scope>NUCLEOTIDE SEQUENCE [LARGE SCALE GENOMIC DNA]</scope>
    <source>
        <strain evidence="2 3">Xinb3</strain>
        <tissue evidence="2">Complete organism</tissue>
    </source>
</reference>
<evidence type="ECO:0000313" key="3">
    <source>
        <dbReference type="Proteomes" id="UP000076858"/>
    </source>
</evidence>
<keyword evidence="3" id="KW-1185">Reference proteome</keyword>
<protein>
    <submittedName>
        <fullName evidence="2">Putative Lipoic acid synthase</fullName>
    </submittedName>
</protein>
<dbReference type="AlphaFoldDB" id="A0A164HLC3"/>
<feature type="non-terminal residue" evidence="2">
    <location>
        <position position="1"/>
    </location>
</feature>
<feature type="non-terminal residue" evidence="2">
    <location>
        <position position="130"/>
    </location>
</feature>
<name>A0A164HLC3_9CRUS</name>
<evidence type="ECO:0000313" key="2">
    <source>
        <dbReference type="EMBL" id="KZS00356.1"/>
    </source>
</evidence>
<feature type="compositionally biased region" description="Basic and acidic residues" evidence="1">
    <location>
        <begin position="103"/>
        <end position="124"/>
    </location>
</feature>
<feature type="compositionally biased region" description="Basic residues" evidence="1">
    <location>
        <begin position="9"/>
        <end position="22"/>
    </location>
</feature>
<dbReference type="EMBL" id="LRGB01010467">
    <property type="protein sequence ID" value="KZS00356.1"/>
    <property type="molecule type" value="Genomic_DNA"/>
</dbReference>
<dbReference type="Proteomes" id="UP000076858">
    <property type="component" value="Unassembled WGS sequence"/>
</dbReference>
<evidence type="ECO:0000256" key="1">
    <source>
        <dbReference type="SAM" id="MobiDB-lite"/>
    </source>
</evidence>
<proteinExistence type="predicted"/>